<evidence type="ECO:0000313" key="2">
    <source>
        <dbReference type="Proteomes" id="UP000030151"/>
    </source>
</evidence>
<comment type="caution">
    <text evidence="1">The sequence shown here is derived from an EMBL/GenBank/DDBJ whole genome shotgun (WGS) entry which is preliminary data.</text>
</comment>
<dbReference type="EMBL" id="JELW01000056">
    <property type="protein sequence ID" value="EXU96060.1"/>
    <property type="molecule type" value="Genomic_DNA"/>
</dbReference>
<dbReference type="Proteomes" id="UP000030151">
    <property type="component" value="Unassembled WGS sequence"/>
</dbReference>
<dbReference type="HOGENOM" id="CLU_2740587_0_0_1"/>
<name>A0A014N822_9HYPO</name>
<gene>
    <name evidence="1" type="ORF">X797_010871</name>
</gene>
<proteinExistence type="predicted"/>
<dbReference type="AlphaFoldDB" id="A0A014N822"/>
<accession>A0A014N822</accession>
<sequence>MSEFFTQAVRIRYSSFEKLSEELDRILGKGNWKDPEVRFCDQYTLRVTRLLTDTEIDNINRNVSLHYTSRQ</sequence>
<reference evidence="1 2" key="1">
    <citation type="submission" date="2014-02" db="EMBL/GenBank/DDBJ databases">
        <title>The genome sequence of the entomopathogenic fungus Metarhizium robertsii ARSEF 2575.</title>
        <authorList>
            <person name="Giuliano Garisto Donzelli B."/>
            <person name="Roe B.A."/>
            <person name="Macmil S.L."/>
            <person name="Krasnoff S.B."/>
            <person name="Gibson D.M."/>
        </authorList>
    </citation>
    <scope>NUCLEOTIDE SEQUENCE [LARGE SCALE GENOMIC DNA]</scope>
    <source>
        <strain evidence="1 2">ARSEF 2575</strain>
    </source>
</reference>
<organism evidence="1 2">
    <name type="scientific">Metarhizium robertsii</name>
    <dbReference type="NCBI Taxonomy" id="568076"/>
    <lineage>
        <taxon>Eukaryota</taxon>
        <taxon>Fungi</taxon>
        <taxon>Dikarya</taxon>
        <taxon>Ascomycota</taxon>
        <taxon>Pezizomycotina</taxon>
        <taxon>Sordariomycetes</taxon>
        <taxon>Hypocreomycetidae</taxon>
        <taxon>Hypocreales</taxon>
        <taxon>Clavicipitaceae</taxon>
        <taxon>Metarhizium</taxon>
    </lineage>
</organism>
<evidence type="ECO:0000313" key="1">
    <source>
        <dbReference type="EMBL" id="EXU96060.1"/>
    </source>
</evidence>
<protein>
    <submittedName>
        <fullName evidence="1">Uncharacterized protein</fullName>
    </submittedName>
</protein>